<keyword evidence="4 7" id="KW-0119">Carbohydrate metabolism</keyword>
<evidence type="ECO:0000256" key="1">
    <source>
        <dbReference type="ARBA" id="ARBA00007495"/>
    </source>
</evidence>
<reference evidence="12 13" key="2">
    <citation type="journal article" date="2013" name="PLoS Genet.">
        <title>Comparative genome structure, secondary metabolite, and effector coding capacity across Cochliobolus pathogens.</title>
        <authorList>
            <person name="Condon B.J."/>
            <person name="Leng Y."/>
            <person name="Wu D."/>
            <person name="Bushley K.E."/>
            <person name="Ohm R.A."/>
            <person name="Otillar R."/>
            <person name="Martin J."/>
            <person name="Schackwitz W."/>
            <person name="Grimwood J."/>
            <person name="MohdZainudin N."/>
            <person name="Xue C."/>
            <person name="Wang R."/>
            <person name="Manning V.A."/>
            <person name="Dhillon B."/>
            <person name="Tu Z.J."/>
            <person name="Steffenson B.J."/>
            <person name="Salamov A."/>
            <person name="Sun H."/>
            <person name="Lowry S."/>
            <person name="LaButti K."/>
            <person name="Han J."/>
            <person name="Copeland A."/>
            <person name="Lindquist E."/>
            <person name="Barry K."/>
            <person name="Schmutz J."/>
            <person name="Baker S.E."/>
            <person name="Ciuffetti L.M."/>
            <person name="Grigoriev I.V."/>
            <person name="Zhong S."/>
            <person name="Turgeon B.G."/>
        </authorList>
    </citation>
    <scope>NUCLEOTIDE SEQUENCE [LARGE SCALE GENOMIC DNA]</scope>
    <source>
        <strain evidence="13">28A</strain>
    </source>
</reference>
<evidence type="ECO:0000259" key="10">
    <source>
        <dbReference type="PROSITE" id="PS51164"/>
    </source>
</evidence>
<keyword evidence="6 7" id="KW-0624">Polysaccharide degradation</keyword>
<dbReference type="PROSITE" id="PS51164">
    <property type="entry name" value="CBM1_2"/>
    <property type="match status" value="1"/>
</dbReference>
<feature type="signal peptide" evidence="9">
    <location>
        <begin position="1"/>
        <end position="17"/>
    </location>
</feature>
<evidence type="ECO:0000256" key="3">
    <source>
        <dbReference type="ARBA" id="ARBA00022801"/>
    </source>
</evidence>
<feature type="compositionally biased region" description="Gly residues" evidence="8">
    <location>
        <begin position="64"/>
        <end position="81"/>
    </location>
</feature>
<dbReference type="HOGENOM" id="CLU_020161_2_1_1"/>
<evidence type="ECO:0000256" key="8">
    <source>
        <dbReference type="SAM" id="MobiDB-lite"/>
    </source>
</evidence>
<dbReference type="SUPFAM" id="SSF51445">
    <property type="entry name" value="(Trans)glycosidases"/>
    <property type="match status" value="1"/>
</dbReference>
<feature type="chain" id="PRO_5004344097" description="Beta-xylanase" evidence="9">
    <location>
        <begin position="18"/>
        <end position="383"/>
    </location>
</feature>
<accession>R0JX99</accession>
<name>R0JX99_EXST2</name>
<dbReference type="PRINTS" id="PR00134">
    <property type="entry name" value="GLHYDRLASE10"/>
</dbReference>
<evidence type="ECO:0000259" key="11">
    <source>
        <dbReference type="PROSITE" id="PS51760"/>
    </source>
</evidence>
<dbReference type="PANTHER" id="PTHR31490:SF76">
    <property type="entry name" value="ENDO-1,4-BETA-XYLANASE C"/>
    <property type="match status" value="1"/>
</dbReference>
<dbReference type="GeneID" id="19398221"/>
<protein>
    <recommendedName>
        <fullName evidence="7">Beta-xylanase</fullName>
        <ecNumber evidence="7">3.2.1.8</ecNumber>
    </recommendedName>
</protein>
<dbReference type="InterPro" id="IPR035971">
    <property type="entry name" value="CBD_sf"/>
</dbReference>
<dbReference type="InterPro" id="IPR001000">
    <property type="entry name" value="GH10_dom"/>
</dbReference>
<feature type="domain" description="CBM1" evidence="10">
    <location>
        <begin position="17"/>
        <end position="53"/>
    </location>
</feature>
<proteinExistence type="inferred from homology"/>
<dbReference type="SMART" id="SM00236">
    <property type="entry name" value="fCBD"/>
    <property type="match status" value="1"/>
</dbReference>
<comment type="catalytic activity">
    <reaction evidence="7">
        <text>Endohydrolysis of (1-&gt;4)-beta-D-xylosidic linkages in xylans.</text>
        <dbReference type="EC" id="3.2.1.8"/>
    </reaction>
</comment>
<keyword evidence="2 9" id="KW-0732">Signal</keyword>
<feature type="region of interest" description="Disordered" evidence="8">
    <location>
        <begin position="59"/>
        <end position="81"/>
    </location>
</feature>
<dbReference type="EC" id="3.2.1.8" evidence="7"/>
<dbReference type="Gene3D" id="3.20.20.80">
    <property type="entry name" value="Glycosidases"/>
    <property type="match status" value="1"/>
</dbReference>
<dbReference type="InterPro" id="IPR000254">
    <property type="entry name" value="CBD"/>
</dbReference>
<dbReference type="GO" id="GO:0030248">
    <property type="term" value="F:cellulose binding"/>
    <property type="evidence" value="ECO:0007669"/>
    <property type="project" value="InterPro"/>
</dbReference>
<dbReference type="Pfam" id="PF00734">
    <property type="entry name" value="CBM_1"/>
    <property type="match status" value="1"/>
</dbReference>
<dbReference type="SUPFAM" id="SSF57180">
    <property type="entry name" value="Cellulose-binding domain"/>
    <property type="match status" value="1"/>
</dbReference>
<dbReference type="InterPro" id="IPR017853">
    <property type="entry name" value="GH"/>
</dbReference>
<evidence type="ECO:0000313" key="13">
    <source>
        <dbReference type="Proteomes" id="UP000016935"/>
    </source>
</evidence>
<dbReference type="PROSITE" id="PS00562">
    <property type="entry name" value="CBM1_1"/>
    <property type="match status" value="1"/>
</dbReference>
<dbReference type="GO" id="GO:0000272">
    <property type="term" value="P:polysaccharide catabolic process"/>
    <property type="evidence" value="ECO:0007669"/>
    <property type="project" value="UniProtKB-KW"/>
</dbReference>
<organism evidence="12 13">
    <name type="scientific">Exserohilum turcicum (strain 28A)</name>
    <name type="common">Northern leaf blight fungus</name>
    <name type="synonym">Setosphaeria turcica</name>
    <dbReference type="NCBI Taxonomy" id="671987"/>
    <lineage>
        <taxon>Eukaryota</taxon>
        <taxon>Fungi</taxon>
        <taxon>Dikarya</taxon>
        <taxon>Ascomycota</taxon>
        <taxon>Pezizomycotina</taxon>
        <taxon>Dothideomycetes</taxon>
        <taxon>Pleosporomycetidae</taxon>
        <taxon>Pleosporales</taxon>
        <taxon>Pleosporineae</taxon>
        <taxon>Pleosporaceae</taxon>
        <taxon>Exserohilum</taxon>
    </lineage>
</organism>
<evidence type="ECO:0000256" key="5">
    <source>
        <dbReference type="ARBA" id="ARBA00023295"/>
    </source>
</evidence>
<evidence type="ECO:0000256" key="6">
    <source>
        <dbReference type="ARBA" id="ARBA00023326"/>
    </source>
</evidence>
<evidence type="ECO:0000313" key="12">
    <source>
        <dbReference type="EMBL" id="EOA85558.1"/>
    </source>
</evidence>
<reference evidence="12 13" key="1">
    <citation type="journal article" date="2012" name="PLoS Pathog.">
        <title>Diverse lifestyles and strategies of plant pathogenesis encoded in the genomes of eighteen Dothideomycetes fungi.</title>
        <authorList>
            <person name="Ohm R.A."/>
            <person name="Feau N."/>
            <person name="Henrissat B."/>
            <person name="Schoch C.L."/>
            <person name="Horwitz B.A."/>
            <person name="Barry K.W."/>
            <person name="Condon B.J."/>
            <person name="Copeland A.C."/>
            <person name="Dhillon B."/>
            <person name="Glaser F."/>
            <person name="Hesse C.N."/>
            <person name="Kosti I."/>
            <person name="LaButti K."/>
            <person name="Lindquist E.A."/>
            <person name="Lucas S."/>
            <person name="Salamov A.A."/>
            <person name="Bradshaw R.E."/>
            <person name="Ciuffetti L."/>
            <person name="Hamelin R.C."/>
            <person name="Kema G.H.J."/>
            <person name="Lawrence C."/>
            <person name="Scott J.A."/>
            <person name="Spatafora J.W."/>
            <person name="Turgeon B.G."/>
            <person name="de Wit P.J.G.M."/>
            <person name="Zhong S."/>
            <person name="Goodwin S.B."/>
            <person name="Grigoriev I.V."/>
        </authorList>
    </citation>
    <scope>NUCLEOTIDE SEQUENCE [LARGE SCALE GENOMIC DNA]</scope>
    <source>
        <strain evidence="13">28A</strain>
    </source>
</reference>
<evidence type="ECO:0000256" key="4">
    <source>
        <dbReference type="ARBA" id="ARBA00023277"/>
    </source>
</evidence>
<sequence length="383" mass="40681">MRTSVLALVVAPTVVLGQVPVYGQCGGSGWTGGTTCASGSVCTKINDFYSQCVPGSGAAPTTTNGGGGSSPAPTGGSGAAGGLHDKFKAKGKLYFGTEIDHYHLNNAPLTTIAKNSFGQITHENSLKWDATEPQRGSFTFSNADAVVNFATQNGKYLRGHTLLWHSQLPSWVTQINDRNTLTTVIQNHVTALVTRYKGKILQWDVVNEIFTENGNLRDSVFSRVLGEDFVGIAFRAARAADPNAKLYINDYNLDIANYAKVTTGMVEHVNKWVAQGIPIDGIGSQCHLAQPGGWNPASGVPNALKVLAGANVKEIAITELDIAGAAANDYLTVMNGCLAVSKCVGITVWGVSDKDSWRSSDRPLLFDNNYQPKAAYTALVNAL</sequence>
<feature type="domain" description="GH10" evidence="11">
    <location>
        <begin position="77"/>
        <end position="382"/>
    </location>
</feature>
<dbReference type="InterPro" id="IPR044846">
    <property type="entry name" value="GH10"/>
</dbReference>
<dbReference type="EMBL" id="KB908681">
    <property type="protein sequence ID" value="EOA85558.1"/>
    <property type="molecule type" value="Genomic_DNA"/>
</dbReference>
<comment type="similarity">
    <text evidence="1 7">Belongs to the glycosyl hydrolase 10 (cellulase F) family.</text>
</comment>
<keyword evidence="13" id="KW-1185">Reference proteome</keyword>
<dbReference type="PROSITE" id="PS51760">
    <property type="entry name" value="GH10_2"/>
    <property type="match status" value="1"/>
</dbReference>
<dbReference type="eggNOG" id="ENOG502QSCW">
    <property type="taxonomic scope" value="Eukaryota"/>
</dbReference>
<dbReference type="AlphaFoldDB" id="R0JX99"/>
<evidence type="ECO:0000256" key="9">
    <source>
        <dbReference type="SAM" id="SignalP"/>
    </source>
</evidence>
<dbReference type="Pfam" id="PF00331">
    <property type="entry name" value="Glyco_hydro_10"/>
    <property type="match status" value="1"/>
</dbReference>
<dbReference type="RefSeq" id="XP_008026812.1">
    <property type="nucleotide sequence ID" value="XM_008028621.1"/>
</dbReference>
<evidence type="ECO:0000256" key="7">
    <source>
        <dbReference type="RuleBase" id="RU361174"/>
    </source>
</evidence>
<keyword evidence="5 7" id="KW-0326">Glycosidase</keyword>
<keyword evidence="3 7" id="KW-0378">Hydrolase</keyword>
<dbReference type="GO" id="GO:0005576">
    <property type="term" value="C:extracellular region"/>
    <property type="evidence" value="ECO:0007669"/>
    <property type="project" value="InterPro"/>
</dbReference>
<evidence type="ECO:0000256" key="2">
    <source>
        <dbReference type="ARBA" id="ARBA00022729"/>
    </source>
</evidence>
<dbReference type="SMART" id="SM00633">
    <property type="entry name" value="Glyco_10"/>
    <property type="match status" value="1"/>
</dbReference>
<dbReference type="STRING" id="671987.R0JX99"/>
<gene>
    <name evidence="12" type="ORF">SETTUDRAFT_161885</name>
</gene>
<dbReference type="Proteomes" id="UP000016935">
    <property type="component" value="Unassembled WGS sequence"/>
</dbReference>
<dbReference type="OrthoDB" id="3055998at2759"/>
<dbReference type="GO" id="GO:0031176">
    <property type="term" value="F:endo-1,4-beta-xylanase activity"/>
    <property type="evidence" value="ECO:0007669"/>
    <property type="project" value="UniProtKB-EC"/>
</dbReference>
<dbReference type="PANTHER" id="PTHR31490">
    <property type="entry name" value="GLYCOSYL HYDROLASE"/>
    <property type="match status" value="1"/>
</dbReference>